<evidence type="ECO:0000313" key="2">
    <source>
        <dbReference type="EMBL" id="CAI5735395.1"/>
    </source>
</evidence>
<feature type="compositionally biased region" description="Polar residues" evidence="1">
    <location>
        <begin position="505"/>
        <end position="518"/>
    </location>
</feature>
<sequence>MPPKASAKAAAAAAAPRHEPYEHYTSADLRHELTARRLPLPRTGPRRVASRATLLALLRANDHTRRPRRPASSLSPVVRARRSCRFRLVNVLLSRAFVGRWDAMRPTGGGALNRFWRDVHAAFRQTTRTLELDALLFEDALFQDVRPHVVVAHSASRLVEMWSEMVGLYRSAVARAEAAAAGEGAKKGAGAAGGDRSFVDFCGGRLDLLYLHMAMLLEPKLYAFLLSDAFAVVDTSGRNDVGAVEAQRPSATAAGASGGGASGGAKAASGVAKGGRAQSAAKLLLADNRGTGHVSTSTSRKDTQASAATAAATAAAARPAITCGAEPATATRTAAMTRAAGARPATSATAVAAATATAAATAIVAPPVAPAATATAAAATAAATATAAPAATAAAKITAAATAITTAANAAATVAATAIAATGSAAVVKPAPAAPVVADDGSRSTDATPAVPPTSAAPARPCKIPTQNPEMDEFSTLATLAATGMLAKTTATAAGTASTAGTMSNAKRGSSAAPSLKSSARKKPSSTVGNNRKTGSRGAGARSAREPRPKVLPPKHKQTESRSEASAASMRVQSKAPVGDKHANTTASSLGKRPREEKDTAIVAVSSVSDIVPHSGKQTHSAKMFSTALAGRAVDVVLPPDEWDILEGRLRKVNENIDRCHRGLANVDANASGNYKQSLEADLRFYSAIKQRLQEQLLVVMQSGY</sequence>
<feature type="region of interest" description="Disordered" evidence="1">
    <location>
        <begin position="244"/>
        <end position="268"/>
    </location>
</feature>
<proteinExistence type="predicted"/>
<feature type="compositionally biased region" description="Low complexity" evidence="1">
    <location>
        <begin position="1"/>
        <end position="15"/>
    </location>
</feature>
<dbReference type="AlphaFoldDB" id="A0AAV0UEN1"/>
<dbReference type="Proteomes" id="UP001162031">
    <property type="component" value="Unassembled WGS sequence"/>
</dbReference>
<evidence type="ECO:0000256" key="1">
    <source>
        <dbReference type="SAM" id="MobiDB-lite"/>
    </source>
</evidence>
<gene>
    <name evidence="2" type="ORF">HBR001_LOCUS6474</name>
</gene>
<reference evidence="2" key="1">
    <citation type="submission" date="2022-12" db="EMBL/GenBank/DDBJ databases">
        <authorList>
            <person name="Webb A."/>
        </authorList>
    </citation>
    <scope>NUCLEOTIDE SEQUENCE</scope>
    <source>
        <strain evidence="2">Hp1</strain>
    </source>
</reference>
<comment type="caution">
    <text evidence="2">The sequence shown here is derived from an EMBL/GenBank/DDBJ whole genome shotgun (WGS) entry which is preliminary data.</text>
</comment>
<evidence type="ECO:0000313" key="3">
    <source>
        <dbReference type="Proteomes" id="UP001162031"/>
    </source>
</evidence>
<protein>
    <submittedName>
        <fullName evidence="2">Uncharacterized protein</fullName>
    </submittedName>
</protein>
<feature type="region of interest" description="Disordered" evidence="1">
    <location>
        <begin position="1"/>
        <end position="20"/>
    </location>
</feature>
<feature type="region of interest" description="Disordered" evidence="1">
    <location>
        <begin position="495"/>
        <end position="598"/>
    </location>
</feature>
<accession>A0AAV0UEN1</accession>
<feature type="compositionally biased region" description="Low complexity" evidence="1">
    <location>
        <begin position="445"/>
        <end position="461"/>
    </location>
</feature>
<feature type="compositionally biased region" description="Low complexity" evidence="1">
    <location>
        <begin position="495"/>
        <end position="504"/>
    </location>
</feature>
<dbReference type="EMBL" id="CANTFL010001260">
    <property type="protein sequence ID" value="CAI5735395.1"/>
    <property type="molecule type" value="Genomic_DNA"/>
</dbReference>
<organism evidence="2 3">
    <name type="scientific">Hyaloperonospora brassicae</name>
    <name type="common">Brassica downy mildew</name>
    <name type="synonym">Peronospora brassicae</name>
    <dbReference type="NCBI Taxonomy" id="162125"/>
    <lineage>
        <taxon>Eukaryota</taxon>
        <taxon>Sar</taxon>
        <taxon>Stramenopiles</taxon>
        <taxon>Oomycota</taxon>
        <taxon>Peronosporomycetes</taxon>
        <taxon>Peronosporales</taxon>
        <taxon>Peronosporaceae</taxon>
        <taxon>Hyaloperonospora</taxon>
    </lineage>
</organism>
<feature type="region of interest" description="Disordered" evidence="1">
    <location>
        <begin position="435"/>
        <end position="469"/>
    </location>
</feature>
<name>A0AAV0UEN1_HYABA</name>
<keyword evidence="3" id="KW-1185">Reference proteome</keyword>